<reference evidence="1 2" key="1">
    <citation type="submission" date="2020-04" db="EMBL/GenBank/DDBJ databases">
        <title>Genome sequencing of novel species.</title>
        <authorList>
            <person name="Heo J."/>
            <person name="Kim S.-J."/>
            <person name="Kim J.-S."/>
            <person name="Hong S.-B."/>
            <person name="Kwon S.-W."/>
        </authorList>
    </citation>
    <scope>NUCLEOTIDE SEQUENCE [LARGE SCALE GENOMIC DNA]</scope>
    <source>
        <strain evidence="1 2">GN2-R2</strain>
    </source>
</reference>
<accession>A0A7Z2ZVF9</accession>
<gene>
    <name evidence="1" type="ORF">HH212_23090</name>
</gene>
<dbReference type="KEGG" id="mfy:HH212_23090"/>
<dbReference type="AlphaFoldDB" id="A0A7Z2ZVF9"/>
<dbReference type="InterPro" id="IPR009305">
    <property type="entry name" value="Mpo1-like"/>
</dbReference>
<keyword evidence="2" id="KW-1185">Reference proteome</keyword>
<protein>
    <submittedName>
        <fullName evidence="1">DUF962 domain-containing protein</fullName>
    </submittedName>
</protein>
<evidence type="ECO:0000313" key="2">
    <source>
        <dbReference type="Proteomes" id="UP000502415"/>
    </source>
</evidence>
<dbReference type="Pfam" id="PF06127">
    <property type="entry name" value="Mpo1-like"/>
    <property type="match status" value="1"/>
</dbReference>
<dbReference type="Proteomes" id="UP000502415">
    <property type="component" value="Chromosome"/>
</dbReference>
<organism evidence="1 2">
    <name type="scientific">Massilia forsythiae</name>
    <dbReference type="NCBI Taxonomy" id="2728020"/>
    <lineage>
        <taxon>Bacteria</taxon>
        <taxon>Pseudomonadati</taxon>
        <taxon>Pseudomonadota</taxon>
        <taxon>Betaproteobacteria</taxon>
        <taxon>Burkholderiales</taxon>
        <taxon>Oxalobacteraceae</taxon>
        <taxon>Telluria group</taxon>
        <taxon>Massilia</taxon>
    </lineage>
</organism>
<sequence length="52" mass="5652">MRLGTGAGGGGGARIGHFVCENNRCATFDQPRHSLRAEGVMYWQMLTGKLSR</sequence>
<name>A0A7Z2ZVF9_9BURK</name>
<proteinExistence type="predicted"/>
<dbReference type="EMBL" id="CP051685">
    <property type="protein sequence ID" value="QJE03553.1"/>
    <property type="molecule type" value="Genomic_DNA"/>
</dbReference>
<evidence type="ECO:0000313" key="1">
    <source>
        <dbReference type="EMBL" id="QJE03553.1"/>
    </source>
</evidence>